<dbReference type="Gene3D" id="3.40.50.300">
    <property type="entry name" value="P-loop containing nucleotide triphosphate hydrolases"/>
    <property type="match status" value="1"/>
</dbReference>
<dbReference type="Proteomes" id="UP000065807">
    <property type="component" value="Chromosome"/>
</dbReference>
<dbReference type="SMART" id="SM00382">
    <property type="entry name" value="AAA"/>
    <property type="match status" value="1"/>
</dbReference>
<dbReference type="InterPro" id="IPR003593">
    <property type="entry name" value="AAA+_ATPase"/>
</dbReference>
<dbReference type="EMBL" id="AP014924">
    <property type="protein sequence ID" value="BAS28529.1"/>
    <property type="molecule type" value="Genomic_DNA"/>
</dbReference>
<dbReference type="GO" id="GO:0022857">
    <property type="term" value="F:transmembrane transporter activity"/>
    <property type="evidence" value="ECO:0007669"/>
    <property type="project" value="TreeGrafter"/>
</dbReference>
<dbReference type="KEGG" id="lpil:LIP_2699"/>
<keyword evidence="5" id="KW-1185">Reference proteome</keyword>
<evidence type="ECO:0000313" key="5">
    <source>
        <dbReference type="Proteomes" id="UP000065807"/>
    </source>
</evidence>
<reference evidence="5" key="2">
    <citation type="journal article" date="2016" name="Int. J. Syst. Evol. Microbiol.">
        <title>Complete genome sequence and cell structure of Limnochorda pilosa, a Gram-negative spore-former within the phylum Firmicutes.</title>
        <authorList>
            <person name="Watanabe M."/>
            <person name="Kojima H."/>
            <person name="Fukui M."/>
        </authorList>
    </citation>
    <scope>NUCLEOTIDE SEQUENCE [LARGE SCALE GENOMIC DNA]</scope>
    <source>
        <strain evidence="5">HC45</strain>
    </source>
</reference>
<name>A0A0K2SNX0_LIMPI</name>
<keyword evidence="1" id="KW-0547">Nucleotide-binding</keyword>
<dbReference type="InterPro" id="IPR017871">
    <property type="entry name" value="ABC_transporter-like_CS"/>
</dbReference>
<dbReference type="RefSeq" id="WP_068139021.1">
    <property type="nucleotide sequence ID" value="NZ_AP014924.1"/>
</dbReference>
<dbReference type="PROSITE" id="PS00211">
    <property type="entry name" value="ABC_TRANSPORTER_1"/>
    <property type="match status" value="1"/>
</dbReference>
<dbReference type="GO" id="GO:0005524">
    <property type="term" value="F:ATP binding"/>
    <property type="evidence" value="ECO:0007669"/>
    <property type="project" value="UniProtKB-KW"/>
</dbReference>
<dbReference type="SUPFAM" id="SSF52540">
    <property type="entry name" value="P-loop containing nucleoside triphosphate hydrolases"/>
    <property type="match status" value="1"/>
</dbReference>
<dbReference type="PANTHER" id="PTHR24220">
    <property type="entry name" value="IMPORT ATP-BINDING PROTEIN"/>
    <property type="match status" value="1"/>
</dbReference>
<dbReference type="PROSITE" id="PS50893">
    <property type="entry name" value="ABC_TRANSPORTER_2"/>
    <property type="match status" value="1"/>
</dbReference>
<dbReference type="OrthoDB" id="9776369at2"/>
<evidence type="ECO:0000256" key="2">
    <source>
        <dbReference type="ARBA" id="ARBA00022840"/>
    </source>
</evidence>
<proteinExistence type="predicted"/>
<dbReference type="PANTHER" id="PTHR24220:SF692">
    <property type="entry name" value="ABC TRANSPORTER DOMAIN-CONTAINING PROTEIN"/>
    <property type="match status" value="1"/>
</dbReference>
<keyword evidence="2 4" id="KW-0067">ATP-binding</keyword>
<evidence type="ECO:0000256" key="1">
    <source>
        <dbReference type="ARBA" id="ARBA00022741"/>
    </source>
</evidence>
<sequence length="264" mass="29163">MLALEGLHKTFRLGGGWERPALRGVDLVLQEGEFATLIGPNGAGKSTLLNAVAGTFRVDAGTVRLDGQDVTRWPEHRRARLIGRVFQDPLRGTAASLTVEENLAMARARGRRRSLRLAVRGRERRLFAEWLEALGLGLADRLKQPVGLLSGGQRQALALVMAAVTRPRLLLLDEHTAALDPAASRQVLDLTCRLVAEHGLTVLMVTHNMEQALRVGSRTLMMQDGRVVLDLRGDDRRRMGVEGLVERFARVRGQRLVEDRLLLG</sequence>
<organism evidence="4 5">
    <name type="scientific">Limnochorda pilosa</name>
    <dbReference type="NCBI Taxonomy" id="1555112"/>
    <lineage>
        <taxon>Bacteria</taxon>
        <taxon>Bacillati</taxon>
        <taxon>Bacillota</taxon>
        <taxon>Limnochordia</taxon>
        <taxon>Limnochordales</taxon>
        <taxon>Limnochordaceae</taxon>
        <taxon>Limnochorda</taxon>
    </lineage>
</organism>
<reference evidence="5" key="1">
    <citation type="submission" date="2015-07" db="EMBL/GenBank/DDBJ databases">
        <title>Complete genome sequence and phylogenetic analysis of Limnochorda pilosa.</title>
        <authorList>
            <person name="Watanabe M."/>
            <person name="Kojima H."/>
            <person name="Fukui M."/>
        </authorList>
    </citation>
    <scope>NUCLEOTIDE SEQUENCE [LARGE SCALE GENOMIC DNA]</scope>
    <source>
        <strain evidence="5">HC45</strain>
    </source>
</reference>
<dbReference type="AlphaFoldDB" id="A0A0K2SNX0"/>
<dbReference type="InterPro" id="IPR015854">
    <property type="entry name" value="ABC_transpr_LolD-like"/>
</dbReference>
<dbReference type="STRING" id="1555112.LIP_2699"/>
<dbReference type="GO" id="GO:0016887">
    <property type="term" value="F:ATP hydrolysis activity"/>
    <property type="evidence" value="ECO:0007669"/>
    <property type="project" value="InterPro"/>
</dbReference>
<evidence type="ECO:0000259" key="3">
    <source>
        <dbReference type="PROSITE" id="PS50893"/>
    </source>
</evidence>
<dbReference type="GO" id="GO:0005886">
    <property type="term" value="C:plasma membrane"/>
    <property type="evidence" value="ECO:0007669"/>
    <property type="project" value="TreeGrafter"/>
</dbReference>
<dbReference type="InterPro" id="IPR027417">
    <property type="entry name" value="P-loop_NTPase"/>
</dbReference>
<evidence type="ECO:0000313" key="4">
    <source>
        <dbReference type="EMBL" id="BAS28529.1"/>
    </source>
</evidence>
<dbReference type="InterPro" id="IPR003439">
    <property type="entry name" value="ABC_transporter-like_ATP-bd"/>
</dbReference>
<gene>
    <name evidence="4" type="ORF">LIP_2699</name>
</gene>
<dbReference type="Pfam" id="PF00005">
    <property type="entry name" value="ABC_tran"/>
    <property type="match status" value="1"/>
</dbReference>
<dbReference type="PATRIC" id="fig|1555112.3.peg.2740"/>
<accession>A0A0K2SNX0</accession>
<feature type="domain" description="ABC transporter" evidence="3">
    <location>
        <begin position="2"/>
        <end position="249"/>
    </location>
</feature>
<protein>
    <submittedName>
        <fullName evidence="4">ABC transporter ATP-binding protein</fullName>
    </submittedName>
</protein>